<feature type="region of interest" description="Disordered" evidence="16">
    <location>
        <begin position="1"/>
        <end position="66"/>
    </location>
</feature>
<feature type="compositionally biased region" description="Polar residues" evidence="16">
    <location>
        <begin position="86"/>
        <end position="97"/>
    </location>
</feature>
<evidence type="ECO:0000256" key="2">
    <source>
        <dbReference type="ARBA" id="ARBA00022723"/>
    </source>
</evidence>
<dbReference type="GO" id="GO:0006879">
    <property type="term" value="P:intracellular iron ion homeostasis"/>
    <property type="evidence" value="ECO:0007669"/>
    <property type="project" value="UniProtKB-ARBA"/>
</dbReference>
<dbReference type="GO" id="GO:0000122">
    <property type="term" value="P:negative regulation of transcription by RNA polymerase II"/>
    <property type="evidence" value="ECO:0007669"/>
    <property type="project" value="TreeGrafter"/>
</dbReference>
<protein>
    <recommendedName>
        <fullName evidence="13">GATA-type transcription factor sreA</fullName>
    </recommendedName>
    <alternativeName>
        <fullName evidence="12">Nitrogen regulatory protein areA</fullName>
    </alternativeName>
    <alternativeName>
        <fullName evidence="14">Siderophore uptake regulator sreA</fullName>
    </alternativeName>
</protein>
<keyword evidence="10" id="KW-0539">Nucleus</keyword>
<dbReference type="InterPro" id="IPR013088">
    <property type="entry name" value="Znf_NHR/GATA"/>
</dbReference>
<feature type="region of interest" description="Disordered" evidence="16">
    <location>
        <begin position="318"/>
        <end position="550"/>
    </location>
</feature>
<keyword evidence="9" id="KW-0804">Transcription</keyword>
<evidence type="ECO:0000256" key="6">
    <source>
        <dbReference type="ARBA" id="ARBA00023015"/>
    </source>
</evidence>
<dbReference type="GO" id="GO:0000981">
    <property type="term" value="F:DNA-binding transcription factor activity, RNA polymerase II-specific"/>
    <property type="evidence" value="ECO:0007669"/>
    <property type="project" value="TreeGrafter"/>
</dbReference>
<feature type="compositionally biased region" description="Basic and acidic residues" evidence="16">
    <location>
        <begin position="352"/>
        <end position="373"/>
    </location>
</feature>
<keyword evidence="8" id="KW-0010">Activator</keyword>
<feature type="domain" description="GATA-type" evidence="17">
    <location>
        <begin position="269"/>
        <end position="317"/>
    </location>
</feature>
<keyword evidence="3" id="KW-0677">Repeat</keyword>
<dbReference type="SMART" id="SM00401">
    <property type="entry name" value="ZnF_GATA"/>
    <property type="match status" value="2"/>
</dbReference>
<dbReference type="AlphaFoldDB" id="A0A0F0HXM2"/>
<dbReference type="GO" id="GO:0008270">
    <property type="term" value="F:zinc ion binding"/>
    <property type="evidence" value="ECO:0007669"/>
    <property type="project" value="UniProtKB-KW"/>
</dbReference>
<evidence type="ECO:0000256" key="12">
    <source>
        <dbReference type="ARBA" id="ARBA00071997"/>
    </source>
</evidence>
<dbReference type="PANTHER" id="PTHR10071:SF281">
    <property type="entry name" value="BOX A-BINDING FACTOR-RELATED"/>
    <property type="match status" value="1"/>
</dbReference>
<dbReference type="InterPro" id="IPR039355">
    <property type="entry name" value="Transcription_factor_GATA"/>
</dbReference>
<accession>A0A0F0HXM2</accession>
<feature type="compositionally biased region" description="Low complexity" evidence="16">
    <location>
        <begin position="447"/>
        <end position="457"/>
    </location>
</feature>
<dbReference type="PRINTS" id="PR00619">
    <property type="entry name" value="GATAZNFINGER"/>
</dbReference>
<dbReference type="STRING" id="1403190.A0A0F0HXM2"/>
<feature type="compositionally biased region" description="Polar residues" evidence="16">
    <location>
        <begin position="458"/>
        <end position="469"/>
    </location>
</feature>
<evidence type="ECO:0000256" key="7">
    <source>
        <dbReference type="ARBA" id="ARBA00023063"/>
    </source>
</evidence>
<keyword evidence="7" id="KW-0534">Nitrate assimilation</keyword>
<dbReference type="PROSITE" id="PS50114">
    <property type="entry name" value="GATA_ZN_FINGER_2"/>
    <property type="match status" value="2"/>
</dbReference>
<evidence type="ECO:0000256" key="10">
    <source>
        <dbReference type="ARBA" id="ARBA00023242"/>
    </source>
</evidence>
<dbReference type="GO" id="GO:0034757">
    <property type="term" value="P:negative regulation of iron ion transport"/>
    <property type="evidence" value="ECO:0007669"/>
    <property type="project" value="UniProtKB-ARBA"/>
</dbReference>
<evidence type="ECO:0000256" key="14">
    <source>
        <dbReference type="ARBA" id="ARBA00075650"/>
    </source>
</evidence>
<dbReference type="FunFam" id="3.30.50.10:FF:000039">
    <property type="entry name" value="Siderophore transcription factor SreA"/>
    <property type="match status" value="1"/>
</dbReference>
<sequence length="570" mass="61676">MLASLPQMETVRSLPRNPDVVARHPSAEDLDAAQQLISSAQAGREHPVDRLRDETGSRRYEEMPSRGLYEADKFLEGSAPYPSEIGANQSEKASSPKSQKDTSFLGHSCSNCGTKSTPLWRRSPTGAMICNACGLYLKARNVARPTKRNRVQTSPEITQPPSNPSHPPHDSPAPSSHEGGGCHGSKGSCPGGGNCNGTGGAEGCDGCPAYNNRVYKSTPRGTVPVHAWNRATTSDSEKPPLQEPDLSVKNGTPATTTTTTTTEGNMLVSCQNCGTTVTPLWRRDENGHPICNACGLYYKLHGCYRPTTMKKTIIKRRKRVVPALREHSPTGATQSSNGSSASPEASPAALAPHDDHYRYYSSEPMDHYKHMPGDRISPQAPRQFGFAPPPVDFTGFGSATVSLPHHPPPPRLLEPERINAPSHSPASQFARRSLSPNPANPKKRTLAETASSAEAASIPTTLESGSNQLPPIMSAANPSPPGRLSSISSILNHPNTRDESRLDPSLAALSRQQHQHSHQALAPPQPQPLPGVTELDSMREERRAQLQREAEEMREMLRAKERELAELGRQ</sequence>
<comment type="caution">
    <text evidence="18">The sequence shown here is derived from an EMBL/GenBank/DDBJ whole genome shotgun (WGS) entry which is preliminary data.</text>
</comment>
<evidence type="ECO:0000256" key="1">
    <source>
        <dbReference type="ARBA" id="ARBA00004123"/>
    </source>
</evidence>
<feature type="compositionally biased region" description="Basic and acidic residues" evidence="16">
    <location>
        <begin position="536"/>
        <end position="550"/>
    </location>
</feature>
<evidence type="ECO:0000256" key="8">
    <source>
        <dbReference type="ARBA" id="ARBA00023159"/>
    </source>
</evidence>
<evidence type="ECO:0000256" key="16">
    <source>
        <dbReference type="SAM" id="MobiDB-lite"/>
    </source>
</evidence>
<keyword evidence="2" id="KW-0479">Metal-binding</keyword>
<evidence type="ECO:0000313" key="19">
    <source>
        <dbReference type="Proteomes" id="UP000033540"/>
    </source>
</evidence>
<feature type="compositionally biased region" description="Polar residues" evidence="16">
    <location>
        <begin position="485"/>
        <end position="494"/>
    </location>
</feature>
<organism evidence="18 19">
    <name type="scientific">Aspergillus parasiticus (strain ATCC 56775 / NRRL 5862 / SRRC 143 / SU-1)</name>
    <dbReference type="NCBI Taxonomy" id="1403190"/>
    <lineage>
        <taxon>Eukaryota</taxon>
        <taxon>Fungi</taxon>
        <taxon>Dikarya</taxon>
        <taxon>Ascomycota</taxon>
        <taxon>Pezizomycotina</taxon>
        <taxon>Eurotiomycetes</taxon>
        <taxon>Eurotiomycetidae</taxon>
        <taxon>Eurotiales</taxon>
        <taxon>Aspergillaceae</taxon>
        <taxon>Aspergillus</taxon>
        <taxon>Aspergillus subgen. Circumdati</taxon>
    </lineage>
</organism>
<comment type="function">
    <text evidence="11">Major nitrogen regulatory protein. Positively acting regulatory gene of nitrogen metabolite repression.</text>
</comment>
<dbReference type="Proteomes" id="UP000033540">
    <property type="component" value="Unassembled WGS sequence"/>
</dbReference>
<feature type="compositionally biased region" description="Low complexity" evidence="16">
    <location>
        <begin position="507"/>
        <end position="522"/>
    </location>
</feature>
<evidence type="ECO:0000256" key="9">
    <source>
        <dbReference type="ARBA" id="ARBA00023163"/>
    </source>
</evidence>
<dbReference type="GO" id="GO:0005634">
    <property type="term" value="C:nucleus"/>
    <property type="evidence" value="ECO:0007669"/>
    <property type="project" value="UniProtKB-SubCell"/>
</dbReference>
<dbReference type="EMBL" id="JZEE01000747">
    <property type="protein sequence ID" value="KJK60230.1"/>
    <property type="molecule type" value="Genomic_DNA"/>
</dbReference>
<keyword evidence="4 15" id="KW-0863">Zinc-finger</keyword>
<evidence type="ECO:0000313" key="18">
    <source>
        <dbReference type="EMBL" id="KJK60230.1"/>
    </source>
</evidence>
<evidence type="ECO:0000256" key="5">
    <source>
        <dbReference type="ARBA" id="ARBA00022833"/>
    </source>
</evidence>
<dbReference type="PROSITE" id="PS00344">
    <property type="entry name" value="GATA_ZN_FINGER_1"/>
    <property type="match status" value="2"/>
</dbReference>
<dbReference type="GO" id="GO:0045944">
    <property type="term" value="P:positive regulation of transcription by RNA polymerase II"/>
    <property type="evidence" value="ECO:0007669"/>
    <property type="project" value="TreeGrafter"/>
</dbReference>
<dbReference type="PANTHER" id="PTHR10071">
    <property type="entry name" value="TRANSCRIPTION FACTOR GATA FAMILY MEMBER"/>
    <property type="match status" value="1"/>
</dbReference>
<keyword evidence="6" id="KW-0805">Transcription regulation</keyword>
<dbReference type="OrthoDB" id="515401at2759"/>
<dbReference type="InterPro" id="IPR000679">
    <property type="entry name" value="Znf_GATA"/>
</dbReference>
<evidence type="ECO:0000256" key="3">
    <source>
        <dbReference type="ARBA" id="ARBA00022737"/>
    </source>
</evidence>
<dbReference type="GO" id="GO:0000978">
    <property type="term" value="F:RNA polymerase II cis-regulatory region sequence-specific DNA binding"/>
    <property type="evidence" value="ECO:0007669"/>
    <property type="project" value="TreeGrafter"/>
</dbReference>
<name>A0A0F0HXM2_ASPPU</name>
<feature type="region of interest" description="Disordered" evidence="16">
    <location>
        <begin position="229"/>
        <end position="260"/>
    </location>
</feature>
<feature type="compositionally biased region" description="Low complexity" evidence="16">
    <location>
        <begin position="335"/>
        <end position="351"/>
    </location>
</feature>
<evidence type="ECO:0000259" key="17">
    <source>
        <dbReference type="PROSITE" id="PS50114"/>
    </source>
</evidence>
<proteinExistence type="predicted"/>
<comment type="subcellular location">
    <subcellularLocation>
        <location evidence="1">Nucleus</location>
    </subcellularLocation>
</comment>
<dbReference type="GO" id="GO:0042128">
    <property type="term" value="P:nitrate assimilation"/>
    <property type="evidence" value="ECO:0007669"/>
    <property type="project" value="UniProtKB-KW"/>
</dbReference>
<keyword evidence="5" id="KW-0862">Zinc</keyword>
<evidence type="ECO:0000256" key="13">
    <source>
        <dbReference type="ARBA" id="ARBA00074530"/>
    </source>
</evidence>
<feature type="domain" description="GATA-type" evidence="17">
    <location>
        <begin position="103"/>
        <end position="145"/>
    </location>
</feature>
<dbReference type="Gene3D" id="3.30.50.10">
    <property type="entry name" value="Erythroid Transcription Factor GATA-1, subunit A"/>
    <property type="match status" value="2"/>
</dbReference>
<dbReference type="SUPFAM" id="SSF57716">
    <property type="entry name" value="Glucocorticoid receptor-like (DNA-binding domain)"/>
    <property type="match status" value="2"/>
</dbReference>
<gene>
    <name evidence="18" type="ORF">P875_00053568</name>
</gene>
<feature type="region of interest" description="Disordered" evidence="16">
    <location>
        <begin position="144"/>
        <end position="183"/>
    </location>
</feature>
<feature type="compositionally biased region" description="Basic and acidic residues" evidence="16">
    <location>
        <begin position="43"/>
        <end position="66"/>
    </location>
</feature>
<reference evidence="18 19" key="1">
    <citation type="submission" date="2015-02" db="EMBL/GenBank/DDBJ databases">
        <title>Draft genome sequence of Aspergillus parasiticus SU-1.</title>
        <authorList>
            <person name="Yu J."/>
            <person name="Fedorova N."/>
            <person name="Yin Y."/>
            <person name="Losada L."/>
            <person name="Zafar N."/>
            <person name="Taujale R."/>
            <person name="Ehrlich K.C."/>
            <person name="Bhatnagar D."/>
            <person name="Cleveland T.E."/>
            <person name="Bennett J.W."/>
            <person name="Nierman W.C."/>
        </authorList>
    </citation>
    <scope>NUCLEOTIDE SEQUENCE [LARGE SCALE GENOMIC DNA]</scope>
    <source>
        <strain evidence="19">ATCC 56775 / NRRL 5862 / SRRC 143 / SU-1</strain>
    </source>
</reference>
<dbReference type="CDD" id="cd00202">
    <property type="entry name" value="ZnF_GATA"/>
    <property type="match status" value="2"/>
</dbReference>
<evidence type="ECO:0000256" key="15">
    <source>
        <dbReference type="PROSITE-ProRule" id="PRU00094"/>
    </source>
</evidence>
<feature type="region of interest" description="Disordered" evidence="16">
    <location>
        <begin position="79"/>
        <end position="107"/>
    </location>
</feature>
<evidence type="ECO:0000256" key="4">
    <source>
        <dbReference type="ARBA" id="ARBA00022771"/>
    </source>
</evidence>
<dbReference type="Pfam" id="PF00320">
    <property type="entry name" value="GATA"/>
    <property type="match status" value="2"/>
</dbReference>
<dbReference type="FunFam" id="3.30.50.10:FF:000007">
    <property type="entry name" value="Nitrogen regulatory AreA, N-terminal"/>
    <property type="match status" value="1"/>
</dbReference>
<evidence type="ECO:0000256" key="11">
    <source>
        <dbReference type="ARBA" id="ARBA00059333"/>
    </source>
</evidence>